<keyword evidence="2" id="KW-0812">Transmembrane</keyword>
<gene>
    <name evidence="3" type="ORF">ENQ76_02625</name>
</gene>
<feature type="transmembrane region" description="Helical" evidence="2">
    <location>
        <begin position="20"/>
        <end position="49"/>
    </location>
</feature>
<dbReference type="AlphaFoldDB" id="A0A7C2NVE2"/>
<name>A0A7C2NVE2_9PLAN</name>
<feature type="transmembrane region" description="Helical" evidence="2">
    <location>
        <begin position="239"/>
        <end position="264"/>
    </location>
</feature>
<dbReference type="EMBL" id="DSOK01000083">
    <property type="protein sequence ID" value="HEN14350.1"/>
    <property type="molecule type" value="Genomic_DNA"/>
</dbReference>
<accession>A0A7C2NVE2</accession>
<sequence length="383" mass="40340">MEPHPDVTVRSVNFVHTFPWLRLSQAVSCALAPQQVLLGIAVAVVLMLLQMTVFPSAAERPMLAVTYAGAVALSLSDLVRPVTDVWQPLWLFRHAAGAPVTWLVEAVVSFALWTLAGVAIARCTAIQFCRDENPSLPGAVHWSAGRAVASLTAVLTPLGGAVALLAIASILALPAGIPALGTVWVQLSAPVQIVLGVAAGFILLLLPVLWPLMVAAVAVDGSDAFDAFSRSFSLVTSKLWSTLGLVVLAGVSAVVLTLGFRLLLDAGVAAAVWAGSWTTTEATTASLAGVLGWWQDVIYRGLCGSLFWTHATIVYLFLREQVDAVPFFLLAGYTDDHRPRELYPVVGMPAVRPEMKVPAPLKVAGTNGSGPAENPEPEMGGEG</sequence>
<feature type="transmembrane region" description="Helical" evidence="2">
    <location>
        <begin position="99"/>
        <end position="121"/>
    </location>
</feature>
<proteinExistence type="predicted"/>
<organism evidence="3">
    <name type="scientific">Schlesneria paludicola</name>
    <dbReference type="NCBI Taxonomy" id="360056"/>
    <lineage>
        <taxon>Bacteria</taxon>
        <taxon>Pseudomonadati</taxon>
        <taxon>Planctomycetota</taxon>
        <taxon>Planctomycetia</taxon>
        <taxon>Planctomycetales</taxon>
        <taxon>Planctomycetaceae</taxon>
        <taxon>Schlesneria</taxon>
    </lineage>
</organism>
<keyword evidence="2" id="KW-1133">Transmembrane helix</keyword>
<feature type="transmembrane region" description="Helical" evidence="2">
    <location>
        <begin position="193"/>
        <end position="219"/>
    </location>
</feature>
<evidence type="ECO:0000256" key="1">
    <source>
        <dbReference type="SAM" id="MobiDB-lite"/>
    </source>
</evidence>
<evidence type="ECO:0008006" key="4">
    <source>
        <dbReference type="Google" id="ProtNLM"/>
    </source>
</evidence>
<feature type="transmembrane region" description="Helical" evidence="2">
    <location>
        <begin position="151"/>
        <end position="173"/>
    </location>
</feature>
<keyword evidence="2" id="KW-0472">Membrane</keyword>
<evidence type="ECO:0000256" key="2">
    <source>
        <dbReference type="SAM" id="Phobius"/>
    </source>
</evidence>
<feature type="transmembrane region" description="Helical" evidence="2">
    <location>
        <begin position="297"/>
        <end position="318"/>
    </location>
</feature>
<evidence type="ECO:0000313" key="3">
    <source>
        <dbReference type="EMBL" id="HEN14350.1"/>
    </source>
</evidence>
<comment type="caution">
    <text evidence="3">The sequence shown here is derived from an EMBL/GenBank/DDBJ whole genome shotgun (WGS) entry which is preliminary data.</text>
</comment>
<reference evidence="3" key="1">
    <citation type="journal article" date="2020" name="mSystems">
        <title>Genome- and Community-Level Interaction Insights into Carbon Utilization and Element Cycling Functions of Hydrothermarchaeota in Hydrothermal Sediment.</title>
        <authorList>
            <person name="Zhou Z."/>
            <person name="Liu Y."/>
            <person name="Xu W."/>
            <person name="Pan J."/>
            <person name="Luo Z.H."/>
            <person name="Li M."/>
        </authorList>
    </citation>
    <scope>NUCLEOTIDE SEQUENCE [LARGE SCALE GENOMIC DNA]</scope>
    <source>
        <strain evidence="3">SpSt-339</strain>
    </source>
</reference>
<protein>
    <recommendedName>
        <fullName evidence="4">Glycerophosphoryl diester phosphodiesterase membrane domain-containing protein</fullName>
    </recommendedName>
</protein>
<feature type="region of interest" description="Disordered" evidence="1">
    <location>
        <begin position="363"/>
        <end position="383"/>
    </location>
</feature>